<dbReference type="EMBL" id="JASPKY010000035">
    <property type="protein sequence ID" value="KAK9747022.1"/>
    <property type="molecule type" value="Genomic_DNA"/>
</dbReference>
<name>A0AAW1MJS7_POPJA</name>
<dbReference type="Proteomes" id="UP001458880">
    <property type="component" value="Unassembled WGS sequence"/>
</dbReference>
<protein>
    <submittedName>
        <fullName evidence="1">Uncharacterized protein</fullName>
    </submittedName>
</protein>
<comment type="caution">
    <text evidence="1">The sequence shown here is derived from an EMBL/GenBank/DDBJ whole genome shotgun (WGS) entry which is preliminary data.</text>
</comment>
<dbReference type="PANTHER" id="PTHR47771:SF3">
    <property type="entry name" value="LD27203P"/>
    <property type="match status" value="1"/>
</dbReference>
<dbReference type="PANTHER" id="PTHR47771">
    <property type="entry name" value="LD27203P-RELATED"/>
    <property type="match status" value="1"/>
</dbReference>
<organism evidence="1 2">
    <name type="scientific">Popillia japonica</name>
    <name type="common">Japanese beetle</name>
    <dbReference type="NCBI Taxonomy" id="7064"/>
    <lineage>
        <taxon>Eukaryota</taxon>
        <taxon>Metazoa</taxon>
        <taxon>Ecdysozoa</taxon>
        <taxon>Arthropoda</taxon>
        <taxon>Hexapoda</taxon>
        <taxon>Insecta</taxon>
        <taxon>Pterygota</taxon>
        <taxon>Neoptera</taxon>
        <taxon>Endopterygota</taxon>
        <taxon>Coleoptera</taxon>
        <taxon>Polyphaga</taxon>
        <taxon>Scarabaeiformia</taxon>
        <taxon>Scarabaeidae</taxon>
        <taxon>Rutelinae</taxon>
        <taxon>Popillia</taxon>
    </lineage>
</organism>
<sequence>MVEESEEYVLIQDQMTKNIDQNVRICQLNIEGISKSNCQYLSKILKENAVDLESEEQIFPLLFAVTQSEQFNGLQSPPASGASYSSVYRNFASSAVLPDSNIGQGSIIDDCEIKGGIGSGGSVTVRAGPITVAAGSPVGIGSGSGGVINQQYSSVRHLTERVPIPVPQPYPVTINRPVSVPVPVPKPVDVPRPVPVSVPQPLPVPISKPVPVPITRPVPIPIQRPFYVRIPQPVQVPYPQPYPVEVTQPYPVDLPGTFPLIGSGLIGGNIIGGGIGVGIPNIIGGGLSAFQSSIGGFEGIPQYGDGFRSGYVDQSLLLHSGNVFGGDIGGESVLGGGIISGNSFGESTGFINSGRRWNNIDSYGGHSLTGENVGGGQLHNGKTK</sequence>
<proteinExistence type="predicted"/>
<evidence type="ECO:0000313" key="1">
    <source>
        <dbReference type="EMBL" id="KAK9747022.1"/>
    </source>
</evidence>
<evidence type="ECO:0000313" key="2">
    <source>
        <dbReference type="Proteomes" id="UP001458880"/>
    </source>
</evidence>
<gene>
    <name evidence="1" type="ORF">QE152_g5716</name>
</gene>
<accession>A0AAW1MJS7</accession>
<reference evidence="1 2" key="1">
    <citation type="journal article" date="2024" name="BMC Genomics">
        <title>De novo assembly and annotation of Popillia japonica's genome with initial clues to its potential as an invasive pest.</title>
        <authorList>
            <person name="Cucini C."/>
            <person name="Boschi S."/>
            <person name="Funari R."/>
            <person name="Cardaioli E."/>
            <person name="Iannotti N."/>
            <person name="Marturano G."/>
            <person name="Paoli F."/>
            <person name="Bruttini M."/>
            <person name="Carapelli A."/>
            <person name="Frati F."/>
            <person name="Nardi F."/>
        </authorList>
    </citation>
    <scope>NUCLEOTIDE SEQUENCE [LARGE SCALE GENOMIC DNA]</scope>
    <source>
        <strain evidence="1">DMR45628</strain>
    </source>
</reference>
<dbReference type="AlphaFoldDB" id="A0AAW1MJS7"/>
<keyword evidence="2" id="KW-1185">Reference proteome</keyword>